<keyword evidence="3" id="KW-0820">tRNA-binding</keyword>
<evidence type="ECO:0000256" key="6">
    <source>
        <dbReference type="ARBA" id="ARBA00022840"/>
    </source>
</evidence>
<dbReference type="Gene3D" id="3.30.930.10">
    <property type="entry name" value="Bira Bifunctional Protein, Domain 2"/>
    <property type="match status" value="1"/>
</dbReference>
<protein>
    <recommendedName>
        <fullName evidence="2">alanine--tRNA ligase</fullName>
        <ecNumber evidence="2">6.1.1.7</ecNumber>
    </recommendedName>
</protein>
<dbReference type="PROSITE" id="PS50860">
    <property type="entry name" value="AA_TRNA_LIGASE_II_ALA"/>
    <property type="match status" value="1"/>
</dbReference>
<dbReference type="GO" id="GO:0006419">
    <property type="term" value="P:alanyl-tRNA aminoacylation"/>
    <property type="evidence" value="ECO:0007669"/>
    <property type="project" value="InterPro"/>
</dbReference>
<accession>A0A0F9K5E8</accession>
<evidence type="ECO:0000256" key="8">
    <source>
        <dbReference type="ARBA" id="ARBA00022917"/>
    </source>
</evidence>
<dbReference type="EMBL" id="LAZR01009917">
    <property type="protein sequence ID" value="KKM69861.1"/>
    <property type="molecule type" value="Genomic_DNA"/>
</dbReference>
<name>A0A0F9K5E8_9ZZZZ</name>
<evidence type="ECO:0000256" key="9">
    <source>
        <dbReference type="ARBA" id="ARBA00023146"/>
    </source>
</evidence>
<evidence type="ECO:0000313" key="11">
    <source>
        <dbReference type="EMBL" id="KKM69861.1"/>
    </source>
</evidence>
<dbReference type="GO" id="GO:0000049">
    <property type="term" value="F:tRNA binding"/>
    <property type="evidence" value="ECO:0007669"/>
    <property type="project" value="UniProtKB-KW"/>
</dbReference>
<feature type="domain" description="Alanyl-transfer RNA synthetases family profile" evidence="10">
    <location>
        <begin position="1"/>
        <end position="287"/>
    </location>
</feature>
<dbReference type="GO" id="GO:0002161">
    <property type="term" value="F:aminoacyl-tRNA deacylase activity"/>
    <property type="evidence" value="ECO:0007669"/>
    <property type="project" value="TreeGrafter"/>
</dbReference>
<reference evidence="11" key="1">
    <citation type="journal article" date="2015" name="Nature">
        <title>Complex archaea that bridge the gap between prokaryotes and eukaryotes.</title>
        <authorList>
            <person name="Spang A."/>
            <person name="Saw J.H."/>
            <person name="Jorgensen S.L."/>
            <person name="Zaremba-Niedzwiedzka K."/>
            <person name="Martijn J."/>
            <person name="Lind A.E."/>
            <person name="van Eijk R."/>
            <person name="Schleper C."/>
            <person name="Guy L."/>
            <person name="Ettema T.J."/>
        </authorList>
    </citation>
    <scope>NUCLEOTIDE SEQUENCE</scope>
</reference>
<keyword evidence="8" id="KW-0648">Protein biosynthesis</keyword>
<sequence length="287" mass="33796">MNIAEEYRKFCESRSIPFTQENHVRPYDNTTLFCPAGMQQFKPQFHDSEYKGKTVANIQPCIRLNDYDEIADGTHLLYFNMIGLFSFRHLSLQEAIDFWMTFVQKVLKLKVDYITIHPEQLENWRHLYDQYQIEIRTDPECTWTDGTTATAYCTEFYINDIEIGNIVNPGGDCIDVGFGYERLDHLVNGVKLDNRVAIMKETLCVMIDSGFSPGPTKQGSIVRRLIRDYSKLTEVNPEDPHYDIIKAEQDRQRAQQEKYHILNKAKRRQRKDREWWKNTHGIDLDLL</sequence>
<keyword evidence="7" id="KW-0694">RNA-binding</keyword>
<evidence type="ECO:0000256" key="7">
    <source>
        <dbReference type="ARBA" id="ARBA00022884"/>
    </source>
</evidence>
<proteinExistence type="inferred from homology"/>
<evidence type="ECO:0000256" key="3">
    <source>
        <dbReference type="ARBA" id="ARBA00022555"/>
    </source>
</evidence>
<keyword evidence="9" id="KW-0030">Aminoacyl-tRNA synthetase</keyword>
<dbReference type="Pfam" id="PF01411">
    <property type="entry name" value="tRNA-synt_2c"/>
    <property type="match status" value="1"/>
</dbReference>
<organism evidence="11">
    <name type="scientific">marine sediment metagenome</name>
    <dbReference type="NCBI Taxonomy" id="412755"/>
    <lineage>
        <taxon>unclassified sequences</taxon>
        <taxon>metagenomes</taxon>
        <taxon>ecological metagenomes</taxon>
    </lineage>
</organism>
<dbReference type="PANTHER" id="PTHR11777">
    <property type="entry name" value="ALANYL-TRNA SYNTHETASE"/>
    <property type="match status" value="1"/>
</dbReference>
<evidence type="ECO:0000256" key="4">
    <source>
        <dbReference type="ARBA" id="ARBA00022598"/>
    </source>
</evidence>
<evidence type="ECO:0000256" key="2">
    <source>
        <dbReference type="ARBA" id="ARBA00013168"/>
    </source>
</evidence>
<dbReference type="GO" id="GO:0005524">
    <property type="term" value="F:ATP binding"/>
    <property type="evidence" value="ECO:0007669"/>
    <property type="project" value="UniProtKB-KW"/>
</dbReference>
<dbReference type="SUPFAM" id="SSF55681">
    <property type="entry name" value="Class II aaRS and biotin synthetases"/>
    <property type="match status" value="1"/>
</dbReference>
<comment type="similarity">
    <text evidence="1">Belongs to the class-II aminoacyl-tRNA synthetase family.</text>
</comment>
<keyword evidence="4" id="KW-0436">Ligase</keyword>
<dbReference type="PANTHER" id="PTHR11777:SF9">
    <property type="entry name" value="ALANINE--TRNA LIGASE, CYTOPLASMIC"/>
    <property type="match status" value="1"/>
</dbReference>
<dbReference type="InterPro" id="IPR050058">
    <property type="entry name" value="Ala-tRNA_ligase"/>
</dbReference>
<comment type="caution">
    <text evidence="11">The sequence shown here is derived from an EMBL/GenBank/DDBJ whole genome shotgun (WGS) entry which is preliminary data.</text>
</comment>
<dbReference type="EC" id="6.1.1.7" evidence="2"/>
<dbReference type="GO" id="GO:0004813">
    <property type="term" value="F:alanine-tRNA ligase activity"/>
    <property type="evidence" value="ECO:0007669"/>
    <property type="project" value="UniProtKB-EC"/>
</dbReference>
<dbReference type="InterPro" id="IPR018164">
    <property type="entry name" value="Ala-tRNA-synth_IIc_N"/>
</dbReference>
<dbReference type="AlphaFoldDB" id="A0A0F9K5E8"/>
<dbReference type="InterPro" id="IPR018165">
    <property type="entry name" value="Ala-tRNA-synth_IIc_core"/>
</dbReference>
<dbReference type="SMR" id="A0A0F9K5E8"/>
<evidence type="ECO:0000259" key="10">
    <source>
        <dbReference type="PROSITE" id="PS50860"/>
    </source>
</evidence>
<keyword evidence="5" id="KW-0547">Nucleotide-binding</keyword>
<keyword evidence="6" id="KW-0067">ATP-binding</keyword>
<evidence type="ECO:0000256" key="5">
    <source>
        <dbReference type="ARBA" id="ARBA00022741"/>
    </source>
</evidence>
<gene>
    <name evidence="11" type="ORF">LCGC14_1446490</name>
</gene>
<evidence type="ECO:0000256" key="1">
    <source>
        <dbReference type="ARBA" id="ARBA00008226"/>
    </source>
</evidence>
<dbReference type="InterPro" id="IPR045864">
    <property type="entry name" value="aa-tRNA-synth_II/BPL/LPL"/>
</dbReference>